<name>A0ACB7SWU2_HYAAI</name>
<accession>A0ACB7SWU2</accession>
<comment type="caution">
    <text evidence="1">The sequence shown here is derived from an EMBL/GenBank/DDBJ whole genome shotgun (WGS) entry which is preliminary data.</text>
</comment>
<keyword evidence="2" id="KW-1185">Reference proteome</keyword>
<reference evidence="1" key="1">
    <citation type="submission" date="2020-05" db="EMBL/GenBank/DDBJ databases">
        <title>Large-scale comparative analyses of tick genomes elucidate their genetic diversity and vector capacities.</title>
        <authorList>
            <person name="Jia N."/>
            <person name="Wang J."/>
            <person name="Shi W."/>
            <person name="Du L."/>
            <person name="Sun Y."/>
            <person name="Zhan W."/>
            <person name="Jiang J."/>
            <person name="Wang Q."/>
            <person name="Zhang B."/>
            <person name="Ji P."/>
            <person name="Sakyi L.B."/>
            <person name="Cui X."/>
            <person name="Yuan T."/>
            <person name="Jiang B."/>
            <person name="Yang W."/>
            <person name="Lam T.T.-Y."/>
            <person name="Chang Q."/>
            <person name="Ding S."/>
            <person name="Wang X."/>
            <person name="Zhu J."/>
            <person name="Ruan X."/>
            <person name="Zhao L."/>
            <person name="Wei J."/>
            <person name="Que T."/>
            <person name="Du C."/>
            <person name="Cheng J."/>
            <person name="Dai P."/>
            <person name="Han X."/>
            <person name="Huang E."/>
            <person name="Gao Y."/>
            <person name="Liu J."/>
            <person name="Shao H."/>
            <person name="Ye R."/>
            <person name="Li L."/>
            <person name="Wei W."/>
            <person name="Wang X."/>
            <person name="Wang C."/>
            <person name="Yang T."/>
            <person name="Huo Q."/>
            <person name="Li W."/>
            <person name="Guo W."/>
            <person name="Chen H."/>
            <person name="Zhou L."/>
            <person name="Ni X."/>
            <person name="Tian J."/>
            <person name="Zhou Y."/>
            <person name="Sheng Y."/>
            <person name="Liu T."/>
            <person name="Pan Y."/>
            <person name="Xia L."/>
            <person name="Li J."/>
            <person name="Zhao F."/>
            <person name="Cao W."/>
        </authorList>
    </citation>
    <scope>NUCLEOTIDE SEQUENCE</scope>
    <source>
        <strain evidence="1">Hyas-2018</strain>
    </source>
</reference>
<organism evidence="1 2">
    <name type="scientific">Hyalomma asiaticum</name>
    <name type="common">Tick</name>
    <dbReference type="NCBI Taxonomy" id="266040"/>
    <lineage>
        <taxon>Eukaryota</taxon>
        <taxon>Metazoa</taxon>
        <taxon>Ecdysozoa</taxon>
        <taxon>Arthropoda</taxon>
        <taxon>Chelicerata</taxon>
        <taxon>Arachnida</taxon>
        <taxon>Acari</taxon>
        <taxon>Parasitiformes</taxon>
        <taxon>Ixodida</taxon>
        <taxon>Ixodoidea</taxon>
        <taxon>Ixodidae</taxon>
        <taxon>Hyalomminae</taxon>
        <taxon>Hyalomma</taxon>
    </lineage>
</organism>
<dbReference type="EMBL" id="CM023482">
    <property type="protein sequence ID" value="KAH6939421.1"/>
    <property type="molecule type" value="Genomic_DNA"/>
</dbReference>
<gene>
    <name evidence="1" type="ORF">HPB50_017819</name>
</gene>
<protein>
    <submittedName>
        <fullName evidence="1">Uncharacterized protein</fullName>
    </submittedName>
</protein>
<evidence type="ECO:0000313" key="1">
    <source>
        <dbReference type="EMBL" id="KAH6939421.1"/>
    </source>
</evidence>
<dbReference type="Proteomes" id="UP000821845">
    <property type="component" value="Chromosome 2"/>
</dbReference>
<proteinExistence type="predicted"/>
<evidence type="ECO:0000313" key="2">
    <source>
        <dbReference type="Proteomes" id="UP000821845"/>
    </source>
</evidence>
<sequence length="384" mass="42973">MSAPSRSPTPKIDLHAHVIPDRWPNLKERYGYGGWLEIKHEGDKSAVLSYDDGRFFRRIESNCWNVQDRIADMDRTGVTVQVLSTTPVLFGYSAKPDDALDFSRLQNDFVASMVSQRPDRFVGLCTVPMQSPQLASEELKRCVTQLGMRGVIIGSHVNELTLADRALDPFYKLRRVLLLDVLASIGVVARTSLRASARKSSSLVAVWLYGRYFCCRCKLALQERAGQRMARVPKYVGMPAETTAAICEVIFGGLLERFRRLKLCFAHGAGSFPYTVGRIQHGFDVRPDLCAVDNKIPPKSYLGEIYADSLVHSRGSLRILLDVLGQDRVMLGSDYPYPLGEIERPGRLIERSGLEDSLKEMLLWKNAASFLGIEMTPKGVVSRT</sequence>